<name>A0AAJ1R4K4_9FLAO</name>
<evidence type="ECO:0000313" key="2">
    <source>
        <dbReference type="Proteomes" id="UP001225933"/>
    </source>
</evidence>
<organism evidence="1 2">
    <name type="scientific">Chryseobacterium gambrini</name>
    <dbReference type="NCBI Taxonomy" id="373672"/>
    <lineage>
        <taxon>Bacteria</taxon>
        <taxon>Pseudomonadati</taxon>
        <taxon>Bacteroidota</taxon>
        <taxon>Flavobacteriia</taxon>
        <taxon>Flavobacteriales</taxon>
        <taxon>Weeksellaceae</taxon>
        <taxon>Chryseobacterium group</taxon>
        <taxon>Chryseobacterium</taxon>
    </lineage>
</organism>
<dbReference type="RefSeq" id="WP_214588961.1">
    <property type="nucleotide sequence ID" value="NZ_JAUHGV010000002.1"/>
</dbReference>
<comment type="caution">
    <text evidence="1">The sequence shown here is derived from an EMBL/GenBank/DDBJ whole genome shotgun (WGS) entry which is preliminary data.</text>
</comment>
<evidence type="ECO:0000313" key="1">
    <source>
        <dbReference type="EMBL" id="MDN4011528.1"/>
    </source>
</evidence>
<gene>
    <name evidence="1" type="ORF">QX233_03535</name>
</gene>
<reference evidence="1" key="1">
    <citation type="submission" date="2023-06" db="EMBL/GenBank/DDBJ databases">
        <title>Two Chryseobacterium gambrini strains from China.</title>
        <authorList>
            <person name="Zeng J."/>
            <person name="Wu Y."/>
        </authorList>
    </citation>
    <scope>NUCLEOTIDE SEQUENCE</scope>
    <source>
        <strain evidence="1">SQ219</strain>
    </source>
</reference>
<accession>A0AAJ1R4K4</accession>
<dbReference type="EMBL" id="JAUHGV010000002">
    <property type="protein sequence ID" value="MDN4011528.1"/>
    <property type="molecule type" value="Genomic_DNA"/>
</dbReference>
<protein>
    <submittedName>
        <fullName evidence="1">Uncharacterized protein</fullName>
    </submittedName>
</protein>
<sequence>MKNKTSNKKVKSMNSQMLKFSTFIELEETPIEDFMATLRKSGIEATESEAVEMLQFLELLVRITIKEFFLPQ</sequence>
<dbReference type="AlphaFoldDB" id="A0AAJ1R4K4"/>
<proteinExistence type="predicted"/>
<dbReference type="Proteomes" id="UP001225933">
    <property type="component" value="Unassembled WGS sequence"/>
</dbReference>